<keyword evidence="1 4" id="KW-0678">Repressor</keyword>
<organism evidence="5 6">
    <name type="scientific">Caulobacter henricii</name>
    <dbReference type="NCBI Taxonomy" id="69395"/>
    <lineage>
        <taxon>Bacteria</taxon>
        <taxon>Pseudomonadati</taxon>
        <taxon>Pseudomonadota</taxon>
        <taxon>Alphaproteobacteria</taxon>
        <taxon>Caulobacterales</taxon>
        <taxon>Caulobacteraceae</taxon>
        <taxon>Caulobacter</taxon>
    </lineage>
</organism>
<keyword evidence="5" id="KW-0282">Flagellum</keyword>
<protein>
    <recommendedName>
        <fullName evidence="4">Probable flagellum biosynthesis repressor protein FlbT</fullName>
    </recommendedName>
</protein>
<evidence type="ECO:0000256" key="4">
    <source>
        <dbReference type="HAMAP-Rule" id="MF_00783"/>
    </source>
</evidence>
<accession>A0A0P0NZF3</accession>
<dbReference type="PIRSF" id="PIRSF009533">
    <property type="entry name" value="FlbT"/>
    <property type="match status" value="1"/>
</dbReference>
<comment type="similarity">
    <text evidence="4">Belongs to the FlbT family.</text>
</comment>
<dbReference type="HAMAP" id="MF_00783">
    <property type="entry name" value="FlbT"/>
    <property type="match status" value="1"/>
</dbReference>
<keyword evidence="5" id="KW-0969">Cilium</keyword>
<keyword evidence="5" id="KW-0966">Cell projection</keyword>
<dbReference type="Proteomes" id="UP000056905">
    <property type="component" value="Chromosome"/>
</dbReference>
<dbReference type="STRING" id="69395.AQ619_09575"/>
<dbReference type="OrthoDB" id="8561314at2"/>
<comment type="function">
    <text evidence="4">Has a post-transcriptional repressor function in flagellum biogenesis. Associates with the 5'-UTR of fljK mRNA and promotes its degradation.</text>
</comment>
<keyword evidence="3 4" id="KW-0694">RNA-binding</keyword>
<dbReference type="GO" id="GO:0044781">
    <property type="term" value="P:bacterial-type flagellum organization"/>
    <property type="evidence" value="ECO:0007669"/>
    <property type="project" value="UniProtKB-KW"/>
</dbReference>
<sequence>MPLKLSLKPGEKFVLNGAVVQNGDRRGVLVLQNKASVLREKDIMQLDQVTTPSRRIYFPVMMMYLEESVAERFYEDFATRLNEFMSVVRNPAVLADCIAISKHVMAREYYKALMLSRKLIEYEDERLGHVSSSLSAGGDEG</sequence>
<gene>
    <name evidence="4" type="primary">flbT</name>
    <name evidence="5" type="ORF">AQ619_09575</name>
</gene>
<dbReference type="Pfam" id="PF07378">
    <property type="entry name" value="FlbT"/>
    <property type="match status" value="1"/>
</dbReference>
<reference evidence="5 6" key="1">
    <citation type="submission" date="2015-10" db="EMBL/GenBank/DDBJ databases">
        <title>Conservation of the essential genome among Caulobacter and Brevundimonas species.</title>
        <authorList>
            <person name="Scott D."/>
            <person name="Ely B."/>
        </authorList>
    </citation>
    <scope>NUCLEOTIDE SEQUENCE [LARGE SCALE GENOMIC DNA]</scope>
    <source>
        <strain evidence="5 6">CB4</strain>
    </source>
</reference>
<proteinExistence type="inferred from homology"/>
<evidence type="ECO:0000313" key="5">
    <source>
        <dbReference type="EMBL" id="ALL13581.1"/>
    </source>
</evidence>
<dbReference type="AlphaFoldDB" id="A0A0P0NZF3"/>
<evidence type="ECO:0000256" key="2">
    <source>
        <dbReference type="ARBA" id="ARBA00022795"/>
    </source>
</evidence>
<dbReference type="GO" id="GO:0048027">
    <property type="term" value="F:mRNA 5'-UTR binding"/>
    <property type="evidence" value="ECO:0007669"/>
    <property type="project" value="UniProtKB-UniRule"/>
</dbReference>
<dbReference type="GO" id="GO:1902209">
    <property type="term" value="P:negative regulation of bacterial-type flagellum assembly"/>
    <property type="evidence" value="ECO:0007669"/>
    <property type="project" value="UniProtKB-UniRule"/>
</dbReference>
<evidence type="ECO:0000313" key="6">
    <source>
        <dbReference type="Proteomes" id="UP000056905"/>
    </source>
</evidence>
<keyword evidence="6" id="KW-1185">Reference proteome</keyword>
<dbReference type="RefSeq" id="WP_062146716.1">
    <property type="nucleotide sequence ID" value="NZ_CP013002.1"/>
</dbReference>
<dbReference type="EMBL" id="CP013002">
    <property type="protein sequence ID" value="ALL13581.1"/>
    <property type="molecule type" value="Genomic_DNA"/>
</dbReference>
<keyword evidence="2 4" id="KW-1005">Bacterial flagellum biogenesis</keyword>
<dbReference type="KEGG" id="chq:AQ619_09575"/>
<dbReference type="GO" id="GO:0006402">
    <property type="term" value="P:mRNA catabolic process"/>
    <property type="evidence" value="ECO:0007669"/>
    <property type="project" value="InterPro"/>
</dbReference>
<evidence type="ECO:0000256" key="3">
    <source>
        <dbReference type="ARBA" id="ARBA00022884"/>
    </source>
</evidence>
<evidence type="ECO:0000256" key="1">
    <source>
        <dbReference type="ARBA" id="ARBA00022491"/>
    </source>
</evidence>
<dbReference type="InterPro" id="IPR009967">
    <property type="entry name" value="Flagellum_FlbT"/>
</dbReference>
<dbReference type="NCBIfam" id="NF001995">
    <property type="entry name" value="PRK00794.1-1"/>
    <property type="match status" value="1"/>
</dbReference>
<name>A0A0P0NZF3_9CAUL</name>